<evidence type="ECO:0000313" key="2">
    <source>
        <dbReference type="EMBL" id="KOM27140.1"/>
    </source>
</evidence>
<dbReference type="Proteomes" id="UP000053144">
    <property type="component" value="Unassembled WGS sequence"/>
</dbReference>
<protein>
    <submittedName>
        <fullName evidence="2">Uncharacterized protein</fullName>
    </submittedName>
</protein>
<organism evidence="2 3">
    <name type="scientific">Phaseolus angularis</name>
    <name type="common">Azuki bean</name>
    <name type="synonym">Vigna angularis</name>
    <dbReference type="NCBI Taxonomy" id="3914"/>
    <lineage>
        <taxon>Eukaryota</taxon>
        <taxon>Viridiplantae</taxon>
        <taxon>Streptophyta</taxon>
        <taxon>Embryophyta</taxon>
        <taxon>Tracheophyta</taxon>
        <taxon>Spermatophyta</taxon>
        <taxon>Magnoliopsida</taxon>
        <taxon>eudicotyledons</taxon>
        <taxon>Gunneridae</taxon>
        <taxon>Pentapetalae</taxon>
        <taxon>rosids</taxon>
        <taxon>fabids</taxon>
        <taxon>Fabales</taxon>
        <taxon>Fabaceae</taxon>
        <taxon>Papilionoideae</taxon>
        <taxon>50 kb inversion clade</taxon>
        <taxon>NPAAA clade</taxon>
        <taxon>indigoferoid/millettioid clade</taxon>
        <taxon>Phaseoleae</taxon>
        <taxon>Vigna</taxon>
    </lineage>
</organism>
<evidence type="ECO:0000256" key="1">
    <source>
        <dbReference type="SAM" id="MobiDB-lite"/>
    </source>
</evidence>
<feature type="compositionally biased region" description="Basic and acidic residues" evidence="1">
    <location>
        <begin position="57"/>
        <end position="94"/>
    </location>
</feature>
<dbReference type="Gramene" id="KOM27140">
    <property type="protein sequence ID" value="KOM27140"/>
    <property type="gene ID" value="LR48_Vigan401s005000"/>
</dbReference>
<reference evidence="3" key="1">
    <citation type="journal article" date="2015" name="Proc. Natl. Acad. Sci. U.S.A.">
        <title>Genome sequencing of adzuki bean (Vigna angularis) provides insight into high starch and low fat accumulation and domestication.</title>
        <authorList>
            <person name="Yang K."/>
            <person name="Tian Z."/>
            <person name="Chen C."/>
            <person name="Luo L."/>
            <person name="Zhao B."/>
            <person name="Wang Z."/>
            <person name="Yu L."/>
            <person name="Li Y."/>
            <person name="Sun Y."/>
            <person name="Li W."/>
            <person name="Chen Y."/>
            <person name="Li Y."/>
            <person name="Zhang Y."/>
            <person name="Ai D."/>
            <person name="Zhao J."/>
            <person name="Shang C."/>
            <person name="Ma Y."/>
            <person name="Wu B."/>
            <person name="Wang M."/>
            <person name="Gao L."/>
            <person name="Sun D."/>
            <person name="Zhang P."/>
            <person name="Guo F."/>
            <person name="Wang W."/>
            <person name="Li Y."/>
            <person name="Wang J."/>
            <person name="Varshney R.K."/>
            <person name="Wang J."/>
            <person name="Ling H.Q."/>
            <person name="Wan P."/>
        </authorList>
    </citation>
    <scope>NUCLEOTIDE SEQUENCE</scope>
    <source>
        <strain evidence="3">cv. Jingnong 6</strain>
    </source>
</reference>
<name>A0A0L9T952_PHAAN</name>
<gene>
    <name evidence="2" type="ORF">LR48_Vigan401s005000</name>
</gene>
<proteinExistence type="predicted"/>
<dbReference type="AlphaFoldDB" id="A0A0L9T952"/>
<accession>A0A0L9T952</accession>
<evidence type="ECO:0000313" key="3">
    <source>
        <dbReference type="Proteomes" id="UP000053144"/>
    </source>
</evidence>
<dbReference type="EMBL" id="KQ258369">
    <property type="protein sequence ID" value="KOM27140.1"/>
    <property type="molecule type" value="Genomic_DNA"/>
</dbReference>
<sequence>MEGSKLCESMIFYGRSISWLSVHGTSLYRQQHLSYRQQHRQELSFTVVEVKDFKIRGSRDGCGKEGAAHDHDGGVGGGARDDSDRVGGREDRVGGRGGRGLGKNSPL</sequence>
<feature type="region of interest" description="Disordered" evidence="1">
    <location>
        <begin position="57"/>
        <end position="107"/>
    </location>
</feature>